<dbReference type="AlphaFoldDB" id="A0A9D3YHY7"/>
<accession>A0A9D3YHY7</accession>
<evidence type="ECO:0000313" key="2">
    <source>
        <dbReference type="Proteomes" id="UP000828390"/>
    </source>
</evidence>
<protein>
    <submittedName>
        <fullName evidence="1">Uncharacterized protein</fullName>
    </submittedName>
</protein>
<comment type="caution">
    <text evidence="1">The sequence shown here is derived from an EMBL/GenBank/DDBJ whole genome shotgun (WGS) entry which is preliminary data.</text>
</comment>
<proteinExistence type="predicted"/>
<reference evidence="1" key="2">
    <citation type="submission" date="2020-11" db="EMBL/GenBank/DDBJ databases">
        <authorList>
            <person name="McCartney M.A."/>
            <person name="Auch B."/>
            <person name="Kono T."/>
            <person name="Mallez S."/>
            <person name="Becker A."/>
            <person name="Gohl D.M."/>
            <person name="Silverstein K.A.T."/>
            <person name="Koren S."/>
            <person name="Bechman K.B."/>
            <person name="Herman A."/>
            <person name="Abrahante J.E."/>
            <person name="Garbe J."/>
        </authorList>
    </citation>
    <scope>NUCLEOTIDE SEQUENCE</scope>
    <source>
        <strain evidence="1">Duluth1</strain>
        <tissue evidence="1">Whole animal</tissue>
    </source>
</reference>
<evidence type="ECO:0000313" key="1">
    <source>
        <dbReference type="EMBL" id="KAH3699129.1"/>
    </source>
</evidence>
<dbReference type="EMBL" id="JAIWYP010000015">
    <property type="protein sequence ID" value="KAH3699129.1"/>
    <property type="molecule type" value="Genomic_DNA"/>
</dbReference>
<dbReference type="Proteomes" id="UP000828390">
    <property type="component" value="Unassembled WGS sequence"/>
</dbReference>
<gene>
    <name evidence="1" type="ORF">DPMN_074083</name>
</gene>
<keyword evidence="2" id="KW-1185">Reference proteome</keyword>
<sequence length="138" mass="15146">MPDFTHLVYTTSAQHKDSTEARIKIDASDLEETQTKVKTCLNYTADPTLRSIFNGKVAGLDVNVHAFQEVGNKIIKGIIGKSALAYKLNRVDRAAKTLANSSAVQISKDRAIDSILLFPHLLVVFKSGDLSLDVVLLY</sequence>
<name>A0A9D3YHY7_DREPO</name>
<reference evidence="1" key="1">
    <citation type="journal article" date="2019" name="bioRxiv">
        <title>The Genome of the Zebra Mussel, Dreissena polymorpha: A Resource for Invasive Species Research.</title>
        <authorList>
            <person name="McCartney M.A."/>
            <person name="Auch B."/>
            <person name="Kono T."/>
            <person name="Mallez S."/>
            <person name="Zhang Y."/>
            <person name="Obille A."/>
            <person name="Becker A."/>
            <person name="Abrahante J.E."/>
            <person name="Garbe J."/>
            <person name="Badalamenti J.P."/>
            <person name="Herman A."/>
            <person name="Mangelson H."/>
            <person name="Liachko I."/>
            <person name="Sullivan S."/>
            <person name="Sone E.D."/>
            <person name="Koren S."/>
            <person name="Silverstein K.A.T."/>
            <person name="Beckman K.B."/>
            <person name="Gohl D.M."/>
        </authorList>
    </citation>
    <scope>NUCLEOTIDE SEQUENCE</scope>
    <source>
        <strain evidence="1">Duluth1</strain>
        <tissue evidence="1">Whole animal</tissue>
    </source>
</reference>
<organism evidence="1 2">
    <name type="scientific">Dreissena polymorpha</name>
    <name type="common">Zebra mussel</name>
    <name type="synonym">Mytilus polymorpha</name>
    <dbReference type="NCBI Taxonomy" id="45954"/>
    <lineage>
        <taxon>Eukaryota</taxon>
        <taxon>Metazoa</taxon>
        <taxon>Spiralia</taxon>
        <taxon>Lophotrochozoa</taxon>
        <taxon>Mollusca</taxon>
        <taxon>Bivalvia</taxon>
        <taxon>Autobranchia</taxon>
        <taxon>Heteroconchia</taxon>
        <taxon>Euheterodonta</taxon>
        <taxon>Imparidentia</taxon>
        <taxon>Neoheterodontei</taxon>
        <taxon>Myida</taxon>
        <taxon>Dreissenoidea</taxon>
        <taxon>Dreissenidae</taxon>
        <taxon>Dreissena</taxon>
    </lineage>
</organism>